<evidence type="ECO:0000313" key="2">
    <source>
        <dbReference type="Proteomes" id="UP001367508"/>
    </source>
</evidence>
<organism evidence="1 2">
    <name type="scientific">Canavalia gladiata</name>
    <name type="common">Sword bean</name>
    <name type="synonym">Dolichos gladiatus</name>
    <dbReference type="NCBI Taxonomy" id="3824"/>
    <lineage>
        <taxon>Eukaryota</taxon>
        <taxon>Viridiplantae</taxon>
        <taxon>Streptophyta</taxon>
        <taxon>Embryophyta</taxon>
        <taxon>Tracheophyta</taxon>
        <taxon>Spermatophyta</taxon>
        <taxon>Magnoliopsida</taxon>
        <taxon>eudicotyledons</taxon>
        <taxon>Gunneridae</taxon>
        <taxon>Pentapetalae</taxon>
        <taxon>rosids</taxon>
        <taxon>fabids</taxon>
        <taxon>Fabales</taxon>
        <taxon>Fabaceae</taxon>
        <taxon>Papilionoideae</taxon>
        <taxon>50 kb inversion clade</taxon>
        <taxon>NPAAA clade</taxon>
        <taxon>indigoferoid/millettioid clade</taxon>
        <taxon>Phaseoleae</taxon>
        <taxon>Canavalia</taxon>
    </lineage>
</organism>
<keyword evidence="2" id="KW-1185">Reference proteome</keyword>
<dbReference type="Proteomes" id="UP001367508">
    <property type="component" value="Unassembled WGS sequence"/>
</dbReference>
<protein>
    <submittedName>
        <fullName evidence="1">Uncharacterized protein</fullName>
    </submittedName>
</protein>
<accession>A0AAN9KCR4</accession>
<dbReference type="EMBL" id="JAYMYQ010000009">
    <property type="protein sequence ID" value="KAK7313888.1"/>
    <property type="molecule type" value="Genomic_DNA"/>
</dbReference>
<dbReference type="AlphaFoldDB" id="A0AAN9KCR4"/>
<evidence type="ECO:0000313" key="1">
    <source>
        <dbReference type="EMBL" id="KAK7313888.1"/>
    </source>
</evidence>
<reference evidence="1 2" key="1">
    <citation type="submission" date="2024-01" db="EMBL/GenBank/DDBJ databases">
        <title>The genomes of 5 underutilized Papilionoideae crops provide insights into root nodulation and disease resistanc.</title>
        <authorList>
            <person name="Jiang F."/>
        </authorList>
    </citation>
    <scope>NUCLEOTIDE SEQUENCE [LARGE SCALE GENOMIC DNA]</scope>
    <source>
        <strain evidence="1">LVBAO_FW01</strain>
        <tissue evidence="1">Leaves</tissue>
    </source>
</reference>
<proteinExistence type="predicted"/>
<gene>
    <name evidence="1" type="ORF">VNO77_39092</name>
</gene>
<comment type="caution">
    <text evidence="1">The sequence shown here is derived from an EMBL/GenBank/DDBJ whole genome shotgun (WGS) entry which is preliminary data.</text>
</comment>
<sequence>MGLQRGSWSMWLNAPTTRTTCTFEIMAFGFRLKADLHDLHAILGPCRVESEDLLSELSLAMVTGDGFREVTLWRPREPKLEKGLTMAFPRVVIPLPPYPWSSSMEAFTLMLFHAGLSSLVA</sequence>
<name>A0AAN9KCR4_CANGL</name>